<accession>A0A2U3KN89</accession>
<proteinExistence type="predicted"/>
<dbReference type="EMBL" id="OMOF01000160">
    <property type="protein sequence ID" value="SPF41111.1"/>
    <property type="molecule type" value="Genomic_DNA"/>
</dbReference>
<organism evidence="1 2">
    <name type="scientific">Candidatus Desulfosporosinus infrequens</name>
    <dbReference type="NCBI Taxonomy" id="2043169"/>
    <lineage>
        <taxon>Bacteria</taxon>
        <taxon>Bacillati</taxon>
        <taxon>Bacillota</taxon>
        <taxon>Clostridia</taxon>
        <taxon>Eubacteriales</taxon>
        <taxon>Desulfitobacteriaceae</taxon>
        <taxon>Desulfosporosinus</taxon>
    </lineage>
</organism>
<dbReference type="Proteomes" id="UP000238916">
    <property type="component" value="Unassembled WGS sequence"/>
</dbReference>
<gene>
    <name evidence="1" type="ORF">SBF1_2420004</name>
</gene>
<dbReference type="AlphaFoldDB" id="A0A2U3KN89"/>
<reference evidence="2" key="1">
    <citation type="submission" date="2018-02" db="EMBL/GenBank/DDBJ databases">
        <authorList>
            <person name="Hausmann B."/>
        </authorList>
    </citation>
    <scope>NUCLEOTIDE SEQUENCE [LARGE SCALE GENOMIC DNA]</scope>
    <source>
        <strain evidence="2">Peat soil MAG SbF1</strain>
    </source>
</reference>
<evidence type="ECO:0000313" key="2">
    <source>
        <dbReference type="Proteomes" id="UP000238916"/>
    </source>
</evidence>
<protein>
    <submittedName>
        <fullName evidence="1">Uncharacterized protein</fullName>
    </submittedName>
</protein>
<evidence type="ECO:0000313" key="1">
    <source>
        <dbReference type="EMBL" id="SPF41111.1"/>
    </source>
</evidence>
<name>A0A2U3KN89_9FIRM</name>
<sequence>MGSMKNIYLGLETIEDELTIEQIDERLQELQREIMSNVTMEFDDKEYSTLVTEIKRMQERRQGTSLCQANAGLAISRMVLVQAHDLSENLIRLVRQPSRAGPTSLYKHVKQFQKGMPTIWVVSEDPSKLR</sequence>